<keyword evidence="4" id="KW-1185">Reference proteome</keyword>
<accession>A0A9P1D3K3</accession>
<feature type="transmembrane region" description="Helical" evidence="1">
    <location>
        <begin position="565"/>
        <end position="584"/>
    </location>
</feature>
<feature type="transmembrane region" description="Helical" evidence="1">
    <location>
        <begin position="781"/>
        <end position="804"/>
    </location>
</feature>
<dbReference type="EMBL" id="CAMXCT020003013">
    <property type="protein sequence ID" value="CAL1155327.1"/>
    <property type="molecule type" value="Genomic_DNA"/>
</dbReference>
<evidence type="ECO:0000313" key="2">
    <source>
        <dbReference type="EMBL" id="CAI4001952.1"/>
    </source>
</evidence>
<sequence length="816" mass="91610">MGCLGGVPTHNGQIVDHAMPTGFRYKLWLLAASMSEWREVLPDKARHCLDFDFEYSVKFEAKLTPFEVGPAAWMCEFARLPRRIVQSPNKLSTEKLGTAGAEYIYGRSIWVRDRFGFPPEEVEDMEHEITLEVSEACVFRATTHHSDGVDIHLKLTVQGQEKQQVCKSIKHPGPVPRQSVFCLLQPGTYSLTFYAEYPLGGLHPCSDFFAQVGLRPMALTDQSKRQSCLSQASDMNSLQVQRNLELATQPHWTSIKVPIDVAGQSAITPVWHQQLSVSEQDASHQLYIRMVLHSDYISSDLRFQVKFEGRNVADNQVTAHGYADMIGPLDAGSYRLMMYYVSGAGSTSKFQLCSNSLVDLRLISKAMYANKTEEWMCTSTRVPMPDTLSPQADEQVLIDSEYMVPSEGKQSITVKVADSRLLRIKAGSPSRARAVAKASASYGTPEHAEALERPFEWHQRGEPFQLLLTTIISVAGQYAALGVITLTVYTSNTLFVKCDSRQQPIAVALACECTKASMRSFVLLAMVISLLIALRQIARQRLYYVMLRRGVMLDFETVSPIHDPLFILLTVCSLSHCLIVAWQFHHDEKSFKDFMVFINTIVTRYLAHSCVFLAFLATAYDTENQLLPLSKYVEEDPQAAKCLMHHMVVISEDAASKAVENGLHLPSKATSQQVYEALVNAAQNPEGSKVEAGTSLLERADQFLSKAKPDQYAKFVQEMWPARLLLDRRLEDEDSRRFKKVWYFISGFSLPLTLFVFIFFVRQVRIDLIDVENGQIEDLGGVGIAVVYAIYTFHLLTHVWTLLFSPGAKGGTDRGS</sequence>
<comment type="caution">
    <text evidence="2">The sequence shown here is derived from an EMBL/GenBank/DDBJ whole genome shotgun (WGS) entry which is preliminary data.</text>
</comment>
<dbReference type="OrthoDB" id="433461at2759"/>
<organism evidence="2">
    <name type="scientific">Cladocopium goreaui</name>
    <dbReference type="NCBI Taxonomy" id="2562237"/>
    <lineage>
        <taxon>Eukaryota</taxon>
        <taxon>Sar</taxon>
        <taxon>Alveolata</taxon>
        <taxon>Dinophyceae</taxon>
        <taxon>Suessiales</taxon>
        <taxon>Symbiodiniaceae</taxon>
        <taxon>Cladocopium</taxon>
    </lineage>
</organism>
<reference evidence="3" key="2">
    <citation type="submission" date="2024-04" db="EMBL/GenBank/DDBJ databases">
        <authorList>
            <person name="Chen Y."/>
            <person name="Shah S."/>
            <person name="Dougan E. K."/>
            <person name="Thang M."/>
            <person name="Chan C."/>
        </authorList>
    </citation>
    <scope>NUCLEOTIDE SEQUENCE [LARGE SCALE GENOMIC DNA]</scope>
</reference>
<protein>
    <submittedName>
        <fullName evidence="2">Uncharacterized protein</fullName>
    </submittedName>
</protein>
<evidence type="ECO:0000313" key="3">
    <source>
        <dbReference type="EMBL" id="CAL1155327.1"/>
    </source>
</evidence>
<dbReference type="AlphaFoldDB" id="A0A9P1D3K3"/>
<reference evidence="2" key="1">
    <citation type="submission" date="2022-10" db="EMBL/GenBank/DDBJ databases">
        <authorList>
            <person name="Chen Y."/>
            <person name="Dougan E. K."/>
            <person name="Chan C."/>
            <person name="Rhodes N."/>
            <person name="Thang M."/>
        </authorList>
    </citation>
    <scope>NUCLEOTIDE SEQUENCE</scope>
</reference>
<name>A0A9P1D3K3_9DINO</name>
<dbReference type="EMBL" id="CAMXCT010003013">
    <property type="protein sequence ID" value="CAI4001952.1"/>
    <property type="molecule type" value="Genomic_DNA"/>
</dbReference>
<feature type="transmembrane region" description="Helical" evidence="1">
    <location>
        <begin position="741"/>
        <end position="761"/>
    </location>
</feature>
<evidence type="ECO:0000256" key="1">
    <source>
        <dbReference type="SAM" id="Phobius"/>
    </source>
</evidence>
<gene>
    <name evidence="2" type="ORF">C1SCF055_LOCUS27941</name>
</gene>
<dbReference type="Proteomes" id="UP001152797">
    <property type="component" value="Unassembled WGS sequence"/>
</dbReference>
<feature type="transmembrane region" description="Helical" evidence="1">
    <location>
        <begin position="596"/>
        <end position="620"/>
    </location>
</feature>
<keyword evidence="1" id="KW-0472">Membrane</keyword>
<evidence type="ECO:0000313" key="4">
    <source>
        <dbReference type="Proteomes" id="UP001152797"/>
    </source>
</evidence>
<dbReference type="EMBL" id="CAMXCT030003013">
    <property type="protein sequence ID" value="CAL4789264.1"/>
    <property type="molecule type" value="Genomic_DNA"/>
</dbReference>
<keyword evidence="1" id="KW-0812">Transmembrane</keyword>
<proteinExistence type="predicted"/>
<keyword evidence="1" id="KW-1133">Transmembrane helix</keyword>
<feature type="transmembrane region" description="Helical" evidence="1">
    <location>
        <begin position="521"/>
        <end position="538"/>
    </location>
</feature>